<evidence type="ECO:0000313" key="5">
    <source>
        <dbReference type="EMBL" id="ONG45238.1"/>
    </source>
</evidence>
<evidence type="ECO:0000256" key="3">
    <source>
        <dbReference type="ARBA" id="ARBA00023163"/>
    </source>
</evidence>
<dbReference type="InterPro" id="IPR008920">
    <property type="entry name" value="TF_FadR/GntR_C"/>
</dbReference>
<dbReference type="OrthoDB" id="9028214at2"/>
<protein>
    <recommendedName>
        <fullName evidence="4">HTH gntR-type domain-containing protein</fullName>
    </recommendedName>
</protein>
<feature type="domain" description="HTH gntR-type" evidence="4">
    <location>
        <begin position="4"/>
        <end position="71"/>
    </location>
</feature>
<dbReference type="PANTHER" id="PTHR43537:SF51">
    <property type="entry name" value="HTH-TYPE TRANSCRIPTIONAL REGULATOR LGOR-RELATED"/>
    <property type="match status" value="1"/>
</dbReference>
<evidence type="ECO:0000256" key="2">
    <source>
        <dbReference type="ARBA" id="ARBA00023125"/>
    </source>
</evidence>
<keyword evidence="6" id="KW-1185">Reference proteome</keyword>
<dbReference type="InterPro" id="IPR011711">
    <property type="entry name" value="GntR_C"/>
</dbReference>
<gene>
    <name evidence="5" type="ORF">BKE38_26685</name>
</gene>
<dbReference type="SMART" id="SM00895">
    <property type="entry name" value="FCD"/>
    <property type="match status" value="1"/>
</dbReference>
<dbReference type="EMBL" id="MLCO01000359">
    <property type="protein sequence ID" value="ONG45238.1"/>
    <property type="molecule type" value="Genomic_DNA"/>
</dbReference>
<evidence type="ECO:0000256" key="1">
    <source>
        <dbReference type="ARBA" id="ARBA00023015"/>
    </source>
</evidence>
<accession>A0A1V2GV22</accession>
<dbReference type="InterPro" id="IPR000524">
    <property type="entry name" value="Tscrpt_reg_HTH_GntR"/>
</dbReference>
<dbReference type="CDD" id="cd07377">
    <property type="entry name" value="WHTH_GntR"/>
    <property type="match status" value="1"/>
</dbReference>
<dbReference type="RefSeq" id="WP_076960296.1">
    <property type="nucleotide sequence ID" value="NZ_MLCO01000359.1"/>
</dbReference>
<evidence type="ECO:0000259" key="4">
    <source>
        <dbReference type="PROSITE" id="PS50949"/>
    </source>
</evidence>
<dbReference type="SUPFAM" id="SSF46785">
    <property type="entry name" value="Winged helix' DNA-binding domain"/>
    <property type="match status" value="1"/>
</dbReference>
<dbReference type="Proteomes" id="UP000188879">
    <property type="component" value="Unassembled WGS sequence"/>
</dbReference>
<dbReference type="AlphaFoldDB" id="A0A1V2GV22"/>
<evidence type="ECO:0000313" key="6">
    <source>
        <dbReference type="Proteomes" id="UP000188879"/>
    </source>
</evidence>
<proteinExistence type="predicted"/>
<comment type="caution">
    <text evidence="5">The sequence shown here is derived from an EMBL/GenBank/DDBJ whole genome shotgun (WGS) entry which is preliminary data.</text>
</comment>
<dbReference type="SUPFAM" id="SSF48008">
    <property type="entry name" value="GntR ligand-binding domain-like"/>
    <property type="match status" value="1"/>
</dbReference>
<organism evidence="5 6">
    <name type="scientific">Teichococcus deserti</name>
    <dbReference type="NCBI Taxonomy" id="1817963"/>
    <lineage>
        <taxon>Bacteria</taxon>
        <taxon>Pseudomonadati</taxon>
        <taxon>Pseudomonadota</taxon>
        <taxon>Alphaproteobacteria</taxon>
        <taxon>Acetobacterales</taxon>
        <taxon>Roseomonadaceae</taxon>
        <taxon>Roseomonas</taxon>
    </lineage>
</organism>
<dbReference type="PANTHER" id="PTHR43537">
    <property type="entry name" value="TRANSCRIPTIONAL REGULATOR, GNTR FAMILY"/>
    <property type="match status" value="1"/>
</dbReference>
<name>A0A1V2GV22_9PROT</name>
<dbReference type="SMART" id="SM00345">
    <property type="entry name" value="HTH_GNTR"/>
    <property type="match status" value="1"/>
</dbReference>
<dbReference type="InterPro" id="IPR036390">
    <property type="entry name" value="WH_DNA-bd_sf"/>
</dbReference>
<reference evidence="5 6" key="1">
    <citation type="submission" date="2016-10" db="EMBL/GenBank/DDBJ databases">
        <title>Draft Genome sequence of Roseomonas sp. strain M3.</title>
        <authorList>
            <person name="Subhash Y."/>
            <person name="Lee S."/>
        </authorList>
    </citation>
    <scope>NUCLEOTIDE SEQUENCE [LARGE SCALE GENOMIC DNA]</scope>
    <source>
        <strain evidence="5 6">M3</strain>
    </source>
</reference>
<dbReference type="GO" id="GO:0003700">
    <property type="term" value="F:DNA-binding transcription factor activity"/>
    <property type="evidence" value="ECO:0007669"/>
    <property type="project" value="InterPro"/>
</dbReference>
<dbReference type="PROSITE" id="PS50949">
    <property type="entry name" value="HTH_GNTR"/>
    <property type="match status" value="1"/>
</dbReference>
<keyword evidence="3" id="KW-0804">Transcription</keyword>
<keyword evidence="2" id="KW-0238">DNA-binding</keyword>
<dbReference type="InterPro" id="IPR036388">
    <property type="entry name" value="WH-like_DNA-bd_sf"/>
</dbReference>
<dbReference type="Pfam" id="PF00392">
    <property type="entry name" value="GntR"/>
    <property type="match status" value="1"/>
</dbReference>
<dbReference type="Pfam" id="PF07729">
    <property type="entry name" value="FCD"/>
    <property type="match status" value="1"/>
</dbReference>
<sequence length="212" mass="23345">MPVLSLQEQAYRAIRGRIVTCRFPPGSSLVEAQVAELLGFGRTPVRQAFDRLRQEGLVIVHPRKRVEVRRIDPAELLDIIEARLINEGHAARLAAARATPAEIAALEDNILRAGSATAVEETEQLMLLEQEFHGLIAGAARNAVLADILRNLRDRAIRFWFIAAGQSGHRQSVVAQHAAIAEAVARRDGDGAEAAMRRHIEDFRSSVLQQGQ</sequence>
<dbReference type="GO" id="GO:0003677">
    <property type="term" value="F:DNA binding"/>
    <property type="evidence" value="ECO:0007669"/>
    <property type="project" value="UniProtKB-KW"/>
</dbReference>
<dbReference type="Gene3D" id="1.20.120.530">
    <property type="entry name" value="GntR ligand-binding domain-like"/>
    <property type="match status" value="1"/>
</dbReference>
<dbReference type="Gene3D" id="1.10.10.10">
    <property type="entry name" value="Winged helix-like DNA-binding domain superfamily/Winged helix DNA-binding domain"/>
    <property type="match status" value="1"/>
</dbReference>
<keyword evidence="1" id="KW-0805">Transcription regulation</keyword>